<sequence>MTALHLFDMDGTLLLRSSASLEIGRRTGHLAAIEEYETAAASGAMDNLAFARSCHPLWQTLTEADIAAAFDAAPWIEGVRDVWADIEARGEHSAVVSMSPLFFVERLLDWGVGSVHATDVAIGAPLDPGLVLTHQSKAVIAAELCEKYAVPPDACVAYGDSLSDIALFQALRNTVAVNGDERIRSLARLSYQGTDLRAAYRLARTLLDGPRSDREDGAT</sequence>
<proteinExistence type="predicted"/>
<protein>
    <recommendedName>
        <fullName evidence="3">Hydrolase</fullName>
    </recommendedName>
</protein>
<dbReference type="InterPro" id="IPR023214">
    <property type="entry name" value="HAD_sf"/>
</dbReference>
<evidence type="ECO:0000313" key="2">
    <source>
        <dbReference type="Proteomes" id="UP001499884"/>
    </source>
</evidence>
<evidence type="ECO:0008006" key="3">
    <source>
        <dbReference type="Google" id="ProtNLM"/>
    </source>
</evidence>
<dbReference type="RefSeq" id="WP_345653228.1">
    <property type="nucleotide sequence ID" value="NZ_BAABEP010000058.1"/>
</dbReference>
<gene>
    <name evidence="1" type="ORF">GCM10023082_55660</name>
</gene>
<keyword evidence="2" id="KW-1185">Reference proteome</keyword>
<dbReference type="Pfam" id="PF12710">
    <property type="entry name" value="HAD"/>
    <property type="match status" value="1"/>
</dbReference>
<dbReference type="Gene3D" id="3.40.50.1000">
    <property type="entry name" value="HAD superfamily/HAD-like"/>
    <property type="match status" value="1"/>
</dbReference>
<evidence type="ECO:0000313" key="1">
    <source>
        <dbReference type="EMBL" id="GAA3752878.1"/>
    </source>
</evidence>
<dbReference type="EMBL" id="BAABEP010000058">
    <property type="protein sequence ID" value="GAA3752878.1"/>
    <property type="molecule type" value="Genomic_DNA"/>
</dbReference>
<dbReference type="SUPFAM" id="SSF56784">
    <property type="entry name" value="HAD-like"/>
    <property type="match status" value="1"/>
</dbReference>
<comment type="caution">
    <text evidence="1">The sequence shown here is derived from an EMBL/GenBank/DDBJ whole genome shotgun (WGS) entry which is preliminary data.</text>
</comment>
<organism evidence="1 2">
    <name type="scientific">Streptomyces tremellae</name>
    <dbReference type="NCBI Taxonomy" id="1124239"/>
    <lineage>
        <taxon>Bacteria</taxon>
        <taxon>Bacillati</taxon>
        <taxon>Actinomycetota</taxon>
        <taxon>Actinomycetes</taxon>
        <taxon>Kitasatosporales</taxon>
        <taxon>Streptomycetaceae</taxon>
        <taxon>Streptomyces</taxon>
    </lineage>
</organism>
<reference evidence="2" key="1">
    <citation type="journal article" date="2019" name="Int. J. Syst. Evol. Microbiol.">
        <title>The Global Catalogue of Microorganisms (GCM) 10K type strain sequencing project: providing services to taxonomists for standard genome sequencing and annotation.</title>
        <authorList>
            <consortium name="The Broad Institute Genomics Platform"/>
            <consortium name="The Broad Institute Genome Sequencing Center for Infectious Disease"/>
            <person name="Wu L."/>
            <person name="Ma J."/>
        </authorList>
    </citation>
    <scope>NUCLEOTIDE SEQUENCE [LARGE SCALE GENOMIC DNA]</scope>
    <source>
        <strain evidence="2">JCM 30846</strain>
    </source>
</reference>
<name>A0ABP7G3M0_9ACTN</name>
<accession>A0ABP7G3M0</accession>
<dbReference type="Proteomes" id="UP001499884">
    <property type="component" value="Unassembled WGS sequence"/>
</dbReference>
<dbReference type="InterPro" id="IPR036412">
    <property type="entry name" value="HAD-like_sf"/>
</dbReference>